<keyword evidence="2" id="KW-1185">Reference proteome</keyword>
<gene>
    <name evidence="1" type="ORF">SCALOS_LOCUS1968</name>
</gene>
<dbReference type="Proteomes" id="UP000789860">
    <property type="component" value="Unassembled WGS sequence"/>
</dbReference>
<protein>
    <submittedName>
        <fullName evidence="1">3614_t:CDS:1</fullName>
    </submittedName>
</protein>
<feature type="non-terminal residue" evidence="1">
    <location>
        <position position="362"/>
    </location>
</feature>
<name>A0ACA9KF37_9GLOM</name>
<proteinExistence type="predicted"/>
<accession>A0ACA9KF37</accession>
<sequence length="362" mass="40818">MFINTLVKGKIIVKVLIDTTSKYNTISKHLFDKLESDHRLKAKISFGYSSKTHVHYAKIVIDSMSILLFDENFNKASSIKNNLSKSIESKPDRPKGSLLCNIPPIHLLSRRLNDNVSKNKSKKNNVKYSTDASSNSDTSDSNSSNFSTSSSEIEVTHAYKTRVVKKYPIRKRKVKGELNKKYSKQTELLKALGINILKGHPNSLASNITISELENCYECNEKILLNLLKAFITLVCGHRLYSDCLEKSNRDKQKTCLICFINNEGTALAEVQDVDMSEVEEDEGEEISNLTGMVNKLSVDSDKAIPRSETKSIEPDKVQGLIKELSIPSELIDDNDRENKSKESKPITLLQLYYNANWAEKC</sequence>
<organism evidence="1 2">
    <name type="scientific">Scutellospora calospora</name>
    <dbReference type="NCBI Taxonomy" id="85575"/>
    <lineage>
        <taxon>Eukaryota</taxon>
        <taxon>Fungi</taxon>
        <taxon>Fungi incertae sedis</taxon>
        <taxon>Mucoromycota</taxon>
        <taxon>Glomeromycotina</taxon>
        <taxon>Glomeromycetes</taxon>
        <taxon>Diversisporales</taxon>
        <taxon>Gigasporaceae</taxon>
        <taxon>Scutellospora</taxon>
    </lineage>
</organism>
<reference evidence="1" key="1">
    <citation type="submission" date="2021-06" db="EMBL/GenBank/DDBJ databases">
        <authorList>
            <person name="Kallberg Y."/>
            <person name="Tangrot J."/>
            <person name="Rosling A."/>
        </authorList>
    </citation>
    <scope>NUCLEOTIDE SEQUENCE</scope>
    <source>
        <strain evidence="1">AU212A</strain>
    </source>
</reference>
<evidence type="ECO:0000313" key="1">
    <source>
        <dbReference type="EMBL" id="CAG8469556.1"/>
    </source>
</evidence>
<dbReference type="EMBL" id="CAJVPM010001576">
    <property type="protein sequence ID" value="CAG8469556.1"/>
    <property type="molecule type" value="Genomic_DNA"/>
</dbReference>
<comment type="caution">
    <text evidence="1">The sequence shown here is derived from an EMBL/GenBank/DDBJ whole genome shotgun (WGS) entry which is preliminary data.</text>
</comment>
<evidence type="ECO:0000313" key="2">
    <source>
        <dbReference type="Proteomes" id="UP000789860"/>
    </source>
</evidence>